<evidence type="ECO:0000256" key="1">
    <source>
        <dbReference type="SAM" id="MobiDB-lite"/>
    </source>
</evidence>
<name>A0ABD5NBB4_9EURY</name>
<dbReference type="SUPFAM" id="SSF53649">
    <property type="entry name" value="Alkaline phosphatase-like"/>
    <property type="match status" value="1"/>
</dbReference>
<comment type="caution">
    <text evidence="2">The sequence shown here is derived from an EMBL/GenBank/DDBJ whole genome shotgun (WGS) entry which is preliminary data.</text>
</comment>
<gene>
    <name evidence="2" type="ORF">ACFOKC_01895</name>
</gene>
<dbReference type="EMBL" id="JBHRWN010000002">
    <property type="protein sequence ID" value="MFC3476471.1"/>
    <property type="molecule type" value="Genomic_DNA"/>
</dbReference>
<dbReference type="Pfam" id="PF01663">
    <property type="entry name" value="Phosphodiest"/>
    <property type="match status" value="1"/>
</dbReference>
<dbReference type="GeneID" id="69117621"/>
<dbReference type="InterPro" id="IPR002591">
    <property type="entry name" value="Phosphodiest/P_Trfase"/>
</dbReference>
<dbReference type="AlphaFoldDB" id="A0ABD5NBB4"/>
<accession>A0ABD5NBB4</accession>
<dbReference type="InterPro" id="IPR017850">
    <property type="entry name" value="Alkaline_phosphatase_core_sf"/>
</dbReference>
<sequence>MGTLLLGLDGVCRPVLDPLFDDGALPALADLFGEATVSGLESQIPPWTPSAWPSLFTGVNPGKHGVFDFLSFEGYDWELVNRRHVREHALWELLDEHGLSSVVVNVPVTGPPVAFDGALIPGYVAPNEPTCHPEGLLDDVQDEVGDYRVYEPEDVDGGDEQVEWYERLVAMRGEAFRYLVDRFDPDFGFLQFQQTDTVFHERPTDRDAVRAVFEAVDEQVAAVLDACDPDTVVVASDHGIGPYTGCEFRANEYLRDRGLVATTRGEGGMPSWTSLARDRADDGGRRSLAEAAVSLAASVGVTSQRIATALERLGLKEFVLDHVSTDTVRAGTERVDFAESTAYMRSRTELGVRINKAGREPDGSVSPAEYPSVRSDVVSDLLAARAPDGTRVFEAVGPAEDYFHGPYVDDAPDVVTVPAAFDNYLSASLRGDVYAEPSEAWNHKRTGIVALSGDGVDESADLGDPHLFDVAPTVLATLGVRPSDRMDGRALPAVDSLAPTTYPEFDADPASSTESDRVKRQLSNLGYLDDDEY</sequence>
<organism evidence="2 3">
    <name type="scientific">Halobacterium litoreum</name>
    <dbReference type="NCBI Taxonomy" id="2039234"/>
    <lineage>
        <taxon>Archaea</taxon>
        <taxon>Methanobacteriati</taxon>
        <taxon>Methanobacteriota</taxon>
        <taxon>Stenosarchaea group</taxon>
        <taxon>Halobacteria</taxon>
        <taxon>Halobacteriales</taxon>
        <taxon>Halobacteriaceae</taxon>
        <taxon>Halobacterium</taxon>
    </lineage>
</organism>
<proteinExistence type="predicted"/>
<feature type="region of interest" description="Disordered" evidence="1">
    <location>
        <begin position="499"/>
        <end position="533"/>
    </location>
</feature>
<reference evidence="2 3" key="1">
    <citation type="journal article" date="2019" name="Int. J. Syst. Evol. Microbiol.">
        <title>The Global Catalogue of Microorganisms (GCM) 10K type strain sequencing project: providing services to taxonomists for standard genome sequencing and annotation.</title>
        <authorList>
            <consortium name="The Broad Institute Genomics Platform"/>
            <consortium name="The Broad Institute Genome Sequencing Center for Infectious Disease"/>
            <person name="Wu L."/>
            <person name="Ma J."/>
        </authorList>
    </citation>
    <scope>NUCLEOTIDE SEQUENCE [LARGE SCALE GENOMIC DNA]</scope>
    <source>
        <strain evidence="2 3">CGMCC 1.12562</strain>
    </source>
</reference>
<dbReference type="Proteomes" id="UP001595660">
    <property type="component" value="Unassembled WGS sequence"/>
</dbReference>
<protein>
    <submittedName>
        <fullName evidence="2">Alkaline phosphatase family protein</fullName>
    </submittedName>
</protein>
<evidence type="ECO:0000313" key="3">
    <source>
        <dbReference type="Proteomes" id="UP001595660"/>
    </source>
</evidence>
<keyword evidence="3" id="KW-1185">Reference proteome</keyword>
<dbReference type="Gene3D" id="3.40.720.10">
    <property type="entry name" value="Alkaline Phosphatase, subunit A"/>
    <property type="match status" value="1"/>
</dbReference>
<evidence type="ECO:0000313" key="2">
    <source>
        <dbReference type="EMBL" id="MFC3476471.1"/>
    </source>
</evidence>
<dbReference type="RefSeq" id="WP_232572658.1">
    <property type="nucleotide sequence ID" value="NZ_CP089466.1"/>
</dbReference>